<dbReference type="RefSeq" id="WP_120464418.1">
    <property type="nucleotide sequence ID" value="NZ_BMIW01000011.1"/>
</dbReference>
<dbReference type="Proteomes" id="UP000608420">
    <property type="component" value="Unassembled WGS sequence"/>
</dbReference>
<evidence type="ECO:0000256" key="1">
    <source>
        <dbReference type="SAM" id="SignalP"/>
    </source>
</evidence>
<feature type="signal peptide" evidence="1">
    <location>
        <begin position="1"/>
        <end position="25"/>
    </location>
</feature>
<feature type="chain" id="PRO_5045322579" description="Peptidase" evidence="1">
    <location>
        <begin position="26"/>
        <end position="412"/>
    </location>
</feature>
<evidence type="ECO:0000313" key="2">
    <source>
        <dbReference type="EMBL" id="GGF98232.1"/>
    </source>
</evidence>
<protein>
    <recommendedName>
        <fullName evidence="4">Peptidase</fullName>
    </recommendedName>
</protein>
<keyword evidence="3" id="KW-1185">Reference proteome</keyword>
<comment type="caution">
    <text evidence="2">The sequence shown here is derived from an EMBL/GenBank/DDBJ whole genome shotgun (WGS) entry which is preliminary data.</text>
</comment>
<name>A0ABQ1VVM5_9BACL</name>
<evidence type="ECO:0008006" key="4">
    <source>
        <dbReference type="Google" id="ProtNLM"/>
    </source>
</evidence>
<evidence type="ECO:0000313" key="3">
    <source>
        <dbReference type="Proteomes" id="UP000608420"/>
    </source>
</evidence>
<proteinExistence type="predicted"/>
<dbReference type="EMBL" id="BMIW01000011">
    <property type="protein sequence ID" value="GGF98232.1"/>
    <property type="molecule type" value="Genomic_DNA"/>
</dbReference>
<reference evidence="3" key="1">
    <citation type="journal article" date="2019" name="Int. J. Syst. Evol. Microbiol.">
        <title>The Global Catalogue of Microorganisms (GCM) 10K type strain sequencing project: providing services to taxonomists for standard genome sequencing and annotation.</title>
        <authorList>
            <consortium name="The Broad Institute Genomics Platform"/>
            <consortium name="The Broad Institute Genome Sequencing Center for Infectious Disease"/>
            <person name="Wu L."/>
            <person name="Ma J."/>
        </authorList>
    </citation>
    <scope>NUCLEOTIDE SEQUENCE [LARGE SCALE GENOMIC DNA]</scope>
    <source>
        <strain evidence="3">CGMCC 1.15420</strain>
    </source>
</reference>
<gene>
    <name evidence="2" type="ORF">GCM10010913_20030</name>
</gene>
<organism evidence="2 3">
    <name type="scientific">Paenibacillus aceti</name>
    <dbReference type="NCBI Taxonomy" id="1820010"/>
    <lineage>
        <taxon>Bacteria</taxon>
        <taxon>Bacillati</taxon>
        <taxon>Bacillota</taxon>
        <taxon>Bacilli</taxon>
        <taxon>Bacillales</taxon>
        <taxon>Paenibacillaceae</taxon>
        <taxon>Paenibacillus</taxon>
    </lineage>
</organism>
<sequence length="412" mass="43551">MKKPFKVLATATILAMAAIPAAAFAQNAQTPLISNGNNEAIVNQVKVVPGTMGKITNFVNDNTGKFITVTGRSLAPTDQSEIILSITKDTKIVDARGNKVALQKIIDDQKVVKAFYNPNITKSLPARGTALTLVVQDRDFSAIKGTVSEVREDGSLFVKGTDLYGGHQDEIILHLDSKASILDQNHKAIEAGDIKKGMSIEAFYGPAVAMSLPAQSTTNYMVVNTEEIADLSPGTSGIITNINDKTGSITVIGNAMEQGGTNYLVLHVDQDTEIVDENGAALTADALKENAYIDALYGNVMAMSYPAQTHAKKIVVKASEAVKAEGTISTSERAAEGQVYLNVGSDDKTENDIILNITDKTVVLPALGGDSELKDGMKVVVYHSPIMTRSLPGITNAEVVIVSGDSGNAAAE</sequence>
<accession>A0ABQ1VVM5</accession>
<keyword evidence="1" id="KW-0732">Signal</keyword>